<proteinExistence type="predicted"/>
<accession>A0ABS2VJ53</accession>
<dbReference type="EMBL" id="JAFFZS010000002">
    <property type="protein sequence ID" value="MBN0043134.1"/>
    <property type="molecule type" value="Genomic_DNA"/>
</dbReference>
<name>A0ABS2VJ53_STRAS</name>
<evidence type="ECO:0000313" key="2">
    <source>
        <dbReference type="Proteomes" id="UP000788262"/>
    </source>
</evidence>
<dbReference type="RefSeq" id="WP_205381373.1">
    <property type="nucleotide sequence ID" value="NZ_JAFFZS010000002.1"/>
</dbReference>
<sequence>MATCEQCVDDVGQCETGMAWTRLMLAAPVKICVRCDKPVRPGQEYVAVDHHSASGAGTTVHVHAQRCVPVPRQTYSSGPYGR</sequence>
<reference evidence="1 2" key="1">
    <citation type="submission" date="2021-02" db="EMBL/GenBank/DDBJ databases">
        <title>Whole genome sequencing of Streptomyces actuosus VRA1.</title>
        <authorList>
            <person name="Sen G."/>
            <person name="Sen A."/>
        </authorList>
    </citation>
    <scope>NUCLEOTIDE SEQUENCE [LARGE SCALE GENOMIC DNA]</scope>
    <source>
        <strain evidence="1 2">VRA1</strain>
    </source>
</reference>
<comment type="caution">
    <text evidence="1">The sequence shown here is derived from an EMBL/GenBank/DDBJ whole genome shotgun (WGS) entry which is preliminary data.</text>
</comment>
<dbReference type="Proteomes" id="UP000788262">
    <property type="component" value="Unassembled WGS sequence"/>
</dbReference>
<organism evidence="1 2">
    <name type="scientific">Streptomyces actuosus</name>
    <dbReference type="NCBI Taxonomy" id="1885"/>
    <lineage>
        <taxon>Bacteria</taxon>
        <taxon>Bacillati</taxon>
        <taxon>Actinomycetota</taxon>
        <taxon>Actinomycetes</taxon>
        <taxon>Kitasatosporales</taxon>
        <taxon>Streptomycetaceae</taxon>
        <taxon>Streptomyces</taxon>
    </lineage>
</organism>
<protein>
    <submittedName>
        <fullName evidence="1">Uncharacterized protein</fullName>
    </submittedName>
</protein>
<gene>
    <name evidence="1" type="ORF">JS756_03190</name>
</gene>
<evidence type="ECO:0000313" key="1">
    <source>
        <dbReference type="EMBL" id="MBN0043134.1"/>
    </source>
</evidence>
<keyword evidence="2" id="KW-1185">Reference proteome</keyword>